<accession>A0A673UKP1</accession>
<dbReference type="Gene3D" id="6.10.140.140">
    <property type="match status" value="1"/>
</dbReference>
<dbReference type="AlphaFoldDB" id="A0A673UKP1"/>
<dbReference type="PROSITE" id="PS50805">
    <property type="entry name" value="KRAB"/>
    <property type="match status" value="1"/>
</dbReference>
<dbReference type="Proteomes" id="UP000472268">
    <property type="component" value="Chromosome 5"/>
</dbReference>
<protein>
    <recommendedName>
        <fullName evidence="1">KRAB domain-containing protein</fullName>
    </recommendedName>
</protein>
<dbReference type="SMART" id="SM00349">
    <property type="entry name" value="KRAB"/>
    <property type="match status" value="1"/>
</dbReference>
<evidence type="ECO:0000313" key="2">
    <source>
        <dbReference type="Ensembl" id="ENSSSUP00005022011.1"/>
    </source>
</evidence>
<keyword evidence="3" id="KW-1185">Reference proteome</keyword>
<reference evidence="2" key="2">
    <citation type="submission" date="2025-08" db="UniProtKB">
        <authorList>
            <consortium name="Ensembl"/>
        </authorList>
    </citation>
    <scope>IDENTIFICATION</scope>
</reference>
<dbReference type="PANTHER" id="PTHR23232:SF160">
    <property type="entry name" value="KRAB DOMAIN-CONTAINING PROTEIN"/>
    <property type="match status" value="1"/>
</dbReference>
<organism evidence="2 3">
    <name type="scientific">Suricata suricatta</name>
    <name type="common">Meerkat</name>
    <dbReference type="NCBI Taxonomy" id="37032"/>
    <lineage>
        <taxon>Eukaryota</taxon>
        <taxon>Metazoa</taxon>
        <taxon>Chordata</taxon>
        <taxon>Craniata</taxon>
        <taxon>Vertebrata</taxon>
        <taxon>Euteleostomi</taxon>
        <taxon>Mammalia</taxon>
        <taxon>Eutheria</taxon>
        <taxon>Laurasiatheria</taxon>
        <taxon>Carnivora</taxon>
        <taxon>Feliformia</taxon>
        <taxon>Herpestidae</taxon>
        <taxon>Suricata</taxon>
    </lineage>
</organism>
<evidence type="ECO:0000313" key="3">
    <source>
        <dbReference type="Proteomes" id="UP000472268"/>
    </source>
</evidence>
<dbReference type="CDD" id="cd07765">
    <property type="entry name" value="KRAB_A-box"/>
    <property type="match status" value="1"/>
</dbReference>
<reference evidence="2" key="3">
    <citation type="submission" date="2025-09" db="UniProtKB">
        <authorList>
            <consortium name="Ensembl"/>
        </authorList>
    </citation>
    <scope>IDENTIFICATION</scope>
</reference>
<reference evidence="2 3" key="1">
    <citation type="submission" date="2019-05" db="EMBL/GenBank/DDBJ databases">
        <title>A Chromosome-scale Meerkat (S. suricatta) Genome Assembly.</title>
        <authorList>
            <person name="Dudchenko O."/>
            <person name="Lieberman Aiden E."/>
            <person name="Tung J."/>
            <person name="Barreiro L.B."/>
            <person name="Clutton-Brock T.H."/>
        </authorList>
    </citation>
    <scope>NUCLEOTIDE SEQUENCE [LARGE SCALE GENOMIC DNA]</scope>
</reference>
<name>A0A673UKP1_SURSU</name>
<dbReference type="InterPro" id="IPR050169">
    <property type="entry name" value="Krueppel_C2H2_ZnF"/>
</dbReference>
<dbReference type="GO" id="GO:0006355">
    <property type="term" value="P:regulation of DNA-templated transcription"/>
    <property type="evidence" value="ECO:0007669"/>
    <property type="project" value="InterPro"/>
</dbReference>
<dbReference type="InterPro" id="IPR001909">
    <property type="entry name" value="KRAB"/>
</dbReference>
<dbReference type="SUPFAM" id="SSF109640">
    <property type="entry name" value="KRAB domain (Kruppel-associated box)"/>
    <property type="match status" value="1"/>
</dbReference>
<sequence length="164" mass="19236">TVHYNLGLLTFRDVATEFSQEEWRCLNHSHRGLYKDVILENYGHLLFLGLVVSQLDLVIFLEQKQVLWNVKRKETVASYPAVSSDDTEKVLPKIVIETSFQRVSVDRYKHSALENGQLMMDWNKDGESEGHQKYLGILFPENDYEYNKYGEVFEKIIKYGKWPS</sequence>
<dbReference type="Pfam" id="PF01352">
    <property type="entry name" value="KRAB"/>
    <property type="match status" value="1"/>
</dbReference>
<proteinExistence type="predicted"/>
<dbReference type="InterPro" id="IPR036051">
    <property type="entry name" value="KRAB_dom_sf"/>
</dbReference>
<dbReference type="PANTHER" id="PTHR23232">
    <property type="entry name" value="KRAB DOMAIN C2H2 ZINC FINGER"/>
    <property type="match status" value="1"/>
</dbReference>
<evidence type="ECO:0000259" key="1">
    <source>
        <dbReference type="PROSITE" id="PS50805"/>
    </source>
</evidence>
<dbReference type="Ensembl" id="ENSSSUT00005025222.1">
    <property type="protein sequence ID" value="ENSSSUP00005022011.1"/>
    <property type="gene ID" value="ENSSSUG00005014170.1"/>
</dbReference>
<feature type="domain" description="KRAB" evidence="1">
    <location>
        <begin position="9"/>
        <end position="80"/>
    </location>
</feature>